<reference evidence="2" key="3">
    <citation type="submission" date="2025-09" db="UniProtKB">
        <authorList>
            <consortium name="Ensembl"/>
        </authorList>
    </citation>
    <scope>IDENTIFICATION</scope>
</reference>
<dbReference type="GO" id="GO:0097546">
    <property type="term" value="C:ciliary base"/>
    <property type="evidence" value="ECO:0007669"/>
    <property type="project" value="InterPro"/>
</dbReference>
<feature type="region of interest" description="Disordered" evidence="1">
    <location>
        <begin position="295"/>
        <end position="314"/>
    </location>
</feature>
<feature type="compositionally biased region" description="Polar residues" evidence="1">
    <location>
        <begin position="58"/>
        <end position="68"/>
    </location>
</feature>
<reference evidence="3" key="1">
    <citation type="submission" date="2003-08" db="EMBL/GenBank/DDBJ databases">
        <authorList>
            <person name="Birren B."/>
            <person name="Nusbaum C."/>
            <person name="Abebe A."/>
            <person name="Abouelleil A."/>
            <person name="Adekoya E."/>
            <person name="Ait-zahra M."/>
            <person name="Allen N."/>
            <person name="Allen T."/>
            <person name="An P."/>
            <person name="Anderson M."/>
            <person name="Anderson S."/>
            <person name="Arachchi H."/>
            <person name="Armbruster J."/>
            <person name="Bachantsang P."/>
            <person name="Baldwin J."/>
            <person name="Barry A."/>
            <person name="Bayul T."/>
            <person name="Blitshsteyn B."/>
            <person name="Bloom T."/>
            <person name="Blye J."/>
            <person name="Boguslavskiy L."/>
            <person name="Borowsky M."/>
            <person name="Boukhgalter B."/>
            <person name="Brunache A."/>
            <person name="Butler J."/>
            <person name="Calixte N."/>
            <person name="Calvo S."/>
            <person name="Camarata J."/>
            <person name="Campo K."/>
            <person name="Chang J."/>
            <person name="Cheshatsang Y."/>
            <person name="Citroen M."/>
            <person name="Collymore A."/>
            <person name="Considine T."/>
            <person name="Cook A."/>
            <person name="Cooke P."/>
            <person name="Corum B."/>
            <person name="Cuomo C."/>
            <person name="David R."/>
            <person name="Dawoe T."/>
            <person name="Degray S."/>
            <person name="Dodge S."/>
            <person name="Dooley K."/>
            <person name="Dorje P."/>
            <person name="Dorjee K."/>
            <person name="Dorris L."/>
            <person name="Duffey N."/>
            <person name="Dupes A."/>
            <person name="Elkins T."/>
            <person name="Engels R."/>
            <person name="Erickson J."/>
            <person name="Farina A."/>
            <person name="Faro S."/>
            <person name="Ferreira P."/>
            <person name="Fischer H."/>
            <person name="Fitzgerald M."/>
            <person name="Foley K."/>
            <person name="Gage D."/>
            <person name="Galagan J."/>
            <person name="Gearin G."/>
            <person name="Gnerre S."/>
            <person name="Gnirke A."/>
            <person name="Goyette A."/>
            <person name="Graham J."/>
            <person name="Grandbois E."/>
            <person name="Gyaltsen K."/>
            <person name="Hafez N."/>
            <person name="Hagopian D."/>
            <person name="Hagos B."/>
            <person name="Hall J."/>
            <person name="Hatcher B."/>
            <person name="Heller A."/>
            <person name="Higgins H."/>
            <person name="Honan T."/>
            <person name="Horn A."/>
            <person name="Houde N."/>
            <person name="Hughes L."/>
            <person name="Hulme W."/>
            <person name="Husby E."/>
            <person name="Iliev I."/>
            <person name="Jaffe D."/>
            <person name="Jones C."/>
            <person name="Kamal M."/>
            <person name="Kamat A."/>
            <person name="Kamvysselis M."/>
            <person name="Karlsson E."/>
            <person name="Kells C."/>
            <person name="Kieu A."/>
            <person name="Kisner P."/>
            <person name="Kodira C."/>
            <person name="Kulbokas E."/>
            <person name="Labutti K."/>
            <person name="Lama D."/>
            <person name="Landers T."/>
            <person name="Leger J."/>
            <person name="Levine S."/>
            <person name="Lewis D."/>
            <person name="Lewis T."/>
            <person name="Lindblad-toh K."/>
            <person name="Liu X."/>
            <person name="Lokyitsang T."/>
            <person name="Lokyitsang Y."/>
            <person name="Lucien O."/>
            <person name="Lui A."/>
            <person name="Ma L.J."/>
            <person name="Mabbitt R."/>
            <person name="Macdonald J."/>
            <person name="Maclean C."/>
            <person name="Major J."/>
            <person name="Manning J."/>
            <person name="Marabella R."/>
            <person name="Maru K."/>
            <person name="Matthews C."/>
            <person name="Mauceli E."/>
            <person name="Mccarthy M."/>
            <person name="Mcdonough S."/>
            <person name="Mcghee T."/>
            <person name="Meldrim J."/>
            <person name="Meneus L."/>
            <person name="Mesirov J."/>
            <person name="Mihalev A."/>
            <person name="Mihova T."/>
            <person name="Mikkelsen T."/>
            <person name="Mlenga V."/>
            <person name="Moru K."/>
            <person name="Mozes J."/>
            <person name="Mulrain L."/>
            <person name="Munson G."/>
            <person name="Naylor J."/>
            <person name="Newes C."/>
            <person name="Nguyen C."/>
            <person name="Nguyen N."/>
            <person name="Nguyen T."/>
            <person name="Nicol R."/>
            <person name="Nielsen C."/>
            <person name="Nizzari M."/>
            <person name="Norbu C."/>
            <person name="Norbu N."/>
            <person name="O'donnell P."/>
            <person name="Okoawo O."/>
            <person name="O'leary S."/>
            <person name="Omotosho B."/>
            <person name="O'neill K."/>
            <person name="Osman S."/>
            <person name="Parker S."/>
            <person name="Perrin D."/>
            <person name="Phunkhang P."/>
            <person name="Piqani B."/>
            <person name="Purcell S."/>
            <person name="Rachupka T."/>
            <person name="Ramasamy U."/>
            <person name="Rameau R."/>
            <person name="Ray V."/>
            <person name="Raymond C."/>
            <person name="Retta R."/>
            <person name="Richardson S."/>
            <person name="Rise C."/>
            <person name="Rodriguez J."/>
            <person name="Rogers J."/>
            <person name="Rogov P."/>
            <person name="Rutman M."/>
            <person name="Schupbach R."/>
            <person name="Seaman C."/>
            <person name="Settipalli S."/>
            <person name="Sharpe T."/>
            <person name="Sheridan J."/>
            <person name="Sherpa N."/>
            <person name="Shi J."/>
            <person name="Smirnov S."/>
            <person name="Smith C."/>
            <person name="Sougnez C."/>
            <person name="Spencer B."/>
            <person name="Stalker J."/>
            <person name="Stange-thomann N."/>
            <person name="Stavropoulos S."/>
            <person name="Stetson K."/>
            <person name="Stone C."/>
            <person name="Stone S."/>
            <person name="Stubbs M."/>
            <person name="Talamas J."/>
            <person name="Tchuinga P."/>
            <person name="Tenzing P."/>
            <person name="Tesfaye S."/>
            <person name="Theodore J."/>
            <person name="Thoulutsang Y."/>
            <person name="Topham K."/>
            <person name="Towey S."/>
            <person name="Tsamla T."/>
            <person name="Tsomo N."/>
            <person name="Vallee D."/>
            <person name="Vassiliev H."/>
            <person name="Venkataraman V."/>
            <person name="Vinson J."/>
            <person name="Vo A."/>
            <person name="Wade C."/>
            <person name="Wang S."/>
            <person name="Wangchuk T."/>
            <person name="Wangdi T."/>
            <person name="Whittaker C."/>
            <person name="Wilkinson J."/>
            <person name="Wu Y."/>
            <person name="Wyman D."/>
            <person name="Yadav S."/>
            <person name="Yang S."/>
            <person name="Yang X."/>
            <person name="Yeager S."/>
            <person name="Yee E."/>
            <person name="Young G."/>
            <person name="Zainoun J."/>
            <person name="Zembeck L."/>
            <person name="Zimmer A."/>
            <person name="Zody M."/>
            <person name="Lander E."/>
        </authorList>
    </citation>
    <scope>NUCLEOTIDE SEQUENCE [LARGE SCALE GENOMIC DNA]</scope>
</reference>
<name>H2ZEI9_CIOSA</name>
<feature type="compositionally biased region" description="Polar residues" evidence="1">
    <location>
        <begin position="117"/>
        <end position="126"/>
    </location>
</feature>
<dbReference type="GO" id="GO:0031122">
    <property type="term" value="P:cytoplasmic microtubule organization"/>
    <property type="evidence" value="ECO:0007669"/>
    <property type="project" value="InterPro"/>
</dbReference>
<dbReference type="HOGENOM" id="CLU_885549_0_0_1"/>
<dbReference type="InParanoid" id="H2ZEI9"/>
<accession>H2ZEI9</accession>
<dbReference type="GO" id="GO:0007052">
    <property type="term" value="P:mitotic spindle organization"/>
    <property type="evidence" value="ECO:0007669"/>
    <property type="project" value="InterPro"/>
</dbReference>
<dbReference type="Pfam" id="PF15352">
    <property type="entry name" value="K1377"/>
    <property type="match status" value="1"/>
</dbReference>
<dbReference type="OMA" id="AMETQRY"/>
<dbReference type="GeneTree" id="ENSGT00390000013786"/>
<dbReference type="Proteomes" id="UP000007875">
    <property type="component" value="Unassembled WGS sequence"/>
</dbReference>
<protein>
    <submittedName>
        <fullName evidence="2">Uncharacterized protein</fullName>
    </submittedName>
</protein>
<dbReference type="GO" id="GO:1905515">
    <property type="term" value="P:non-motile cilium assembly"/>
    <property type="evidence" value="ECO:0007669"/>
    <property type="project" value="InterPro"/>
</dbReference>
<feature type="region of interest" description="Disordered" evidence="1">
    <location>
        <begin position="1"/>
        <end position="26"/>
    </location>
</feature>
<dbReference type="PANTHER" id="PTHR31191">
    <property type="entry name" value="CENTROSOMAL PROTEIN CEP126"/>
    <property type="match status" value="1"/>
</dbReference>
<dbReference type="Ensembl" id="ENSCSAVT00000016185.1">
    <property type="protein sequence ID" value="ENSCSAVP00000016005.1"/>
    <property type="gene ID" value="ENSCSAVG00000009426.1"/>
</dbReference>
<proteinExistence type="predicted"/>
<evidence type="ECO:0000313" key="2">
    <source>
        <dbReference type="Ensembl" id="ENSCSAVP00000016005.1"/>
    </source>
</evidence>
<evidence type="ECO:0000313" key="3">
    <source>
        <dbReference type="Proteomes" id="UP000007875"/>
    </source>
</evidence>
<dbReference type="InterPro" id="IPR028257">
    <property type="entry name" value="CEP126"/>
</dbReference>
<dbReference type="GO" id="GO:0005813">
    <property type="term" value="C:centrosome"/>
    <property type="evidence" value="ECO:0007669"/>
    <property type="project" value="InterPro"/>
</dbReference>
<reference evidence="2" key="2">
    <citation type="submission" date="2025-08" db="UniProtKB">
        <authorList>
            <consortium name="Ensembl"/>
        </authorList>
    </citation>
    <scope>IDENTIFICATION</scope>
</reference>
<organism evidence="2 3">
    <name type="scientific">Ciona savignyi</name>
    <name type="common">Pacific transparent sea squirt</name>
    <dbReference type="NCBI Taxonomy" id="51511"/>
    <lineage>
        <taxon>Eukaryota</taxon>
        <taxon>Metazoa</taxon>
        <taxon>Chordata</taxon>
        <taxon>Tunicata</taxon>
        <taxon>Ascidiacea</taxon>
        <taxon>Phlebobranchia</taxon>
        <taxon>Cionidae</taxon>
        <taxon>Ciona</taxon>
    </lineage>
</organism>
<dbReference type="PANTHER" id="PTHR31191:SF4">
    <property type="entry name" value="CENTROSOMAL PROTEIN OF 126 KDA"/>
    <property type="match status" value="1"/>
</dbReference>
<evidence type="ECO:0000256" key="1">
    <source>
        <dbReference type="SAM" id="MobiDB-lite"/>
    </source>
</evidence>
<dbReference type="AlphaFoldDB" id="H2ZEI9"/>
<feature type="region of interest" description="Disordered" evidence="1">
    <location>
        <begin position="100"/>
        <end position="130"/>
    </location>
</feature>
<dbReference type="GO" id="GO:0030496">
    <property type="term" value="C:midbody"/>
    <property type="evidence" value="ECO:0007669"/>
    <property type="project" value="TreeGrafter"/>
</dbReference>
<keyword evidence="3" id="KW-1185">Reference proteome</keyword>
<feature type="region of interest" description="Disordered" evidence="1">
    <location>
        <begin position="47"/>
        <end position="82"/>
    </location>
</feature>
<sequence length="314" mass="35539">MTSPEFSSPKQVSLENSPQLNKTPTDQEINWLWDKVRTCLAQRPATRGHNGVLRKSASDTSRNGSSSARRADWTGSPSGQQQANIVQIDGGLLARDNFITHQSRSRGRRLVRPSSAVVLSSRQPSKPNEMYSPFMRRQALLQQRRQKHYMSRGVKHEMMKSVATYPTPVQSPHLPLNSPSTTGGAMDHVSESTAAFLLAETLAEQNMSEDQILHAMDSLQRKTKEAQKLGRSVIPSTLSMEEQRLLASLEKLNTRLKEVEAAVVNNPNVTFLNQPNMHYTDSTMHDRPFMTSYKHHNHRSMSADMRHQRSRPRY</sequence>
<dbReference type="STRING" id="51511.ENSCSAVP00000016005"/>